<dbReference type="Proteomes" id="UP000321638">
    <property type="component" value="Unassembled WGS sequence"/>
</dbReference>
<name>A0A5C8PTS0_9HYPH</name>
<evidence type="ECO:0000313" key="7">
    <source>
        <dbReference type="EMBL" id="TXL80393.1"/>
    </source>
</evidence>
<evidence type="ECO:0000256" key="3">
    <source>
        <dbReference type="ARBA" id="ARBA00022692"/>
    </source>
</evidence>
<dbReference type="EMBL" id="VDUZ01000004">
    <property type="protein sequence ID" value="TXL80393.1"/>
    <property type="molecule type" value="Genomic_DNA"/>
</dbReference>
<feature type="transmembrane region" description="Helical" evidence="6">
    <location>
        <begin position="35"/>
        <end position="55"/>
    </location>
</feature>
<proteinExistence type="inferred from homology"/>
<evidence type="ECO:0000256" key="2">
    <source>
        <dbReference type="ARBA" id="ARBA00009190"/>
    </source>
</evidence>
<evidence type="ECO:0000313" key="8">
    <source>
        <dbReference type="Proteomes" id="UP000321638"/>
    </source>
</evidence>
<dbReference type="PANTHER" id="PTHR12608:SF1">
    <property type="entry name" value="TRANSMEMBRANE PROTEIN 165"/>
    <property type="match status" value="1"/>
</dbReference>
<dbReference type="RefSeq" id="WP_147845808.1">
    <property type="nucleotide sequence ID" value="NZ_VDUZ01000004.1"/>
</dbReference>
<protein>
    <recommendedName>
        <fullName evidence="6">GDT1 family protein</fullName>
    </recommendedName>
</protein>
<comment type="subcellular location">
    <subcellularLocation>
        <location evidence="1 6">Membrane</location>
        <topology evidence="1 6">Multi-pass membrane protein</topology>
    </subcellularLocation>
</comment>
<comment type="similarity">
    <text evidence="2 6">Belongs to the GDT1 family.</text>
</comment>
<dbReference type="AlphaFoldDB" id="A0A5C8PTS0"/>
<dbReference type="OrthoDB" id="9801356at2"/>
<feature type="transmembrane region" description="Helical" evidence="6">
    <location>
        <begin position="133"/>
        <end position="154"/>
    </location>
</feature>
<dbReference type="PANTHER" id="PTHR12608">
    <property type="entry name" value="TRANSMEMBRANE PROTEIN HTP-1 RELATED"/>
    <property type="match status" value="1"/>
</dbReference>
<accession>A0A5C8PTS0</accession>
<comment type="caution">
    <text evidence="7">The sequence shown here is derived from an EMBL/GenBank/DDBJ whole genome shotgun (WGS) entry which is preliminary data.</text>
</comment>
<feature type="transmembrane region" description="Helical" evidence="6">
    <location>
        <begin position="67"/>
        <end position="85"/>
    </location>
</feature>
<dbReference type="GO" id="GO:0016020">
    <property type="term" value="C:membrane"/>
    <property type="evidence" value="ECO:0007669"/>
    <property type="project" value="UniProtKB-SubCell"/>
</dbReference>
<feature type="transmembrane region" description="Helical" evidence="6">
    <location>
        <begin position="166"/>
        <end position="186"/>
    </location>
</feature>
<dbReference type="InterPro" id="IPR001727">
    <property type="entry name" value="GDT1-like"/>
</dbReference>
<evidence type="ECO:0000256" key="5">
    <source>
        <dbReference type="ARBA" id="ARBA00023136"/>
    </source>
</evidence>
<sequence length="189" mass="19808">MYAFLTSTGVVAISEIGDKTQLLALLLAVRFRKPVPIILGIFVATVANHALAALAGEWVATAIDPDVLRWVLGGLFLAIAAWALFPDKIDESESKTAYAGSAFIATTIAFFLAEIGDKTQVATAAMAAQFGNLVPVVIGTTLGMMIADVPAVLIGDRAAHRINLKYVRWAAAAIFAVLGVLALSGVKLL</sequence>
<evidence type="ECO:0000256" key="1">
    <source>
        <dbReference type="ARBA" id="ARBA00004141"/>
    </source>
</evidence>
<organism evidence="7 8">
    <name type="scientific">Vineibacter terrae</name>
    <dbReference type="NCBI Taxonomy" id="2586908"/>
    <lineage>
        <taxon>Bacteria</taxon>
        <taxon>Pseudomonadati</taxon>
        <taxon>Pseudomonadota</taxon>
        <taxon>Alphaproteobacteria</taxon>
        <taxon>Hyphomicrobiales</taxon>
        <taxon>Vineibacter</taxon>
    </lineage>
</organism>
<evidence type="ECO:0000256" key="6">
    <source>
        <dbReference type="RuleBase" id="RU365102"/>
    </source>
</evidence>
<keyword evidence="8" id="KW-1185">Reference proteome</keyword>
<keyword evidence="3 6" id="KW-0812">Transmembrane</keyword>
<feature type="transmembrane region" description="Helical" evidence="6">
    <location>
        <begin position="97"/>
        <end position="113"/>
    </location>
</feature>
<keyword evidence="5 6" id="KW-0472">Membrane</keyword>
<dbReference type="GO" id="GO:0046873">
    <property type="term" value="F:metal ion transmembrane transporter activity"/>
    <property type="evidence" value="ECO:0007669"/>
    <property type="project" value="InterPro"/>
</dbReference>
<gene>
    <name evidence="7" type="ORF">FHP25_05010</name>
</gene>
<dbReference type="Pfam" id="PF01169">
    <property type="entry name" value="GDT1"/>
    <property type="match status" value="2"/>
</dbReference>
<evidence type="ECO:0000256" key="4">
    <source>
        <dbReference type="ARBA" id="ARBA00022989"/>
    </source>
</evidence>
<keyword evidence="4 6" id="KW-1133">Transmembrane helix</keyword>
<reference evidence="7 8" key="1">
    <citation type="submission" date="2019-06" db="EMBL/GenBank/DDBJ databases">
        <title>New taxonomy in bacterial strain CC-CFT640, isolated from vineyard.</title>
        <authorList>
            <person name="Lin S.-Y."/>
            <person name="Tsai C.-F."/>
            <person name="Young C.-C."/>
        </authorList>
    </citation>
    <scope>NUCLEOTIDE SEQUENCE [LARGE SCALE GENOMIC DNA]</scope>
    <source>
        <strain evidence="7 8">CC-CFT640</strain>
    </source>
</reference>